<evidence type="ECO:0000313" key="1">
    <source>
        <dbReference type="EMBL" id="MBA5689098.1"/>
    </source>
</evidence>
<proteinExistence type="predicted"/>
<protein>
    <submittedName>
        <fullName evidence="1">Uncharacterized protein</fullName>
    </submittedName>
</protein>
<dbReference type="Gene3D" id="1.10.357.10">
    <property type="entry name" value="Tetracycline Repressor, domain 2"/>
    <property type="match status" value="1"/>
</dbReference>
<evidence type="ECO:0000313" key="2">
    <source>
        <dbReference type="Proteomes" id="UP000573499"/>
    </source>
</evidence>
<gene>
    <name evidence="1" type="ORF">H3H39_18820</name>
</gene>
<dbReference type="Proteomes" id="UP000573499">
    <property type="component" value="Unassembled WGS sequence"/>
</dbReference>
<dbReference type="EMBL" id="JACEZU010000009">
    <property type="protein sequence ID" value="MBA5689098.1"/>
    <property type="molecule type" value="Genomic_DNA"/>
</dbReference>
<dbReference type="InterPro" id="IPR036271">
    <property type="entry name" value="Tet_transcr_reg_TetR-rel_C_sf"/>
</dbReference>
<reference evidence="1 2" key="1">
    <citation type="submission" date="2020-07" db="EMBL/GenBank/DDBJ databases">
        <title>Novel species isolated from subtropical streams in China.</title>
        <authorList>
            <person name="Lu H."/>
        </authorList>
    </citation>
    <scope>NUCLEOTIDE SEQUENCE [LARGE SCALE GENOMIC DNA]</scope>
    <source>
        <strain evidence="1 2">LX47W</strain>
    </source>
</reference>
<name>A0A7W2FCA9_9BURK</name>
<comment type="caution">
    <text evidence="1">The sequence shown here is derived from an EMBL/GenBank/DDBJ whole genome shotgun (WGS) entry which is preliminary data.</text>
</comment>
<dbReference type="RefSeq" id="WP_182155346.1">
    <property type="nucleotide sequence ID" value="NZ_JACEZU010000009.1"/>
</dbReference>
<sequence>MRPFPQSRKKKTHERIVAMVAAMMEEVGMRYGGPDSRRIKTLIDLLVRQSSEREHQEGAHAPTMLSALSGALALARVVEDPKLASALRQAALSHLTPDGA</sequence>
<keyword evidence="2" id="KW-1185">Reference proteome</keyword>
<dbReference type="SUPFAM" id="SSF48498">
    <property type="entry name" value="Tetracyclin repressor-like, C-terminal domain"/>
    <property type="match status" value="1"/>
</dbReference>
<accession>A0A7W2FCA9</accession>
<dbReference type="AlphaFoldDB" id="A0A7W2FCA9"/>
<organism evidence="1 2">
    <name type="scientific">Rugamonas apoptosis</name>
    <dbReference type="NCBI Taxonomy" id="2758570"/>
    <lineage>
        <taxon>Bacteria</taxon>
        <taxon>Pseudomonadati</taxon>
        <taxon>Pseudomonadota</taxon>
        <taxon>Betaproteobacteria</taxon>
        <taxon>Burkholderiales</taxon>
        <taxon>Oxalobacteraceae</taxon>
        <taxon>Telluria group</taxon>
        <taxon>Rugamonas</taxon>
    </lineage>
</organism>